<dbReference type="AlphaFoldDB" id="A0A4U3JYI1"/>
<dbReference type="InterPro" id="IPR029066">
    <property type="entry name" value="PLP-binding_barrel"/>
</dbReference>
<dbReference type="GO" id="GO:0008836">
    <property type="term" value="F:diaminopimelate decarboxylase activity"/>
    <property type="evidence" value="ECO:0007669"/>
    <property type="project" value="TreeGrafter"/>
</dbReference>
<proteinExistence type="predicted"/>
<reference evidence="4 5" key="1">
    <citation type="submission" date="2019-02" db="EMBL/GenBank/DDBJ databases">
        <title>Bacteria dissemination in different level of health care in South Africa: the effectiveness of infections prevention and control.</title>
        <authorList>
            <person name="Shobo C."/>
            <person name="Amoako D.G."/>
            <person name="Allam M."/>
            <person name="Ismail A."/>
            <person name="Bester L.A."/>
            <person name="Essack S.Y."/>
        </authorList>
    </citation>
    <scope>NUCLEOTIDE SEQUENCE [LARGE SCALE GENOMIC DNA]</scope>
    <source>
        <strain evidence="4 5">2SIL2</strain>
    </source>
</reference>
<dbReference type="GO" id="GO:0009089">
    <property type="term" value="P:lysine biosynthetic process via diaminopimelate"/>
    <property type="evidence" value="ECO:0007669"/>
    <property type="project" value="TreeGrafter"/>
</dbReference>
<dbReference type="Pfam" id="PF02784">
    <property type="entry name" value="Orn_Arg_deC_N"/>
    <property type="match status" value="1"/>
</dbReference>
<organism evidence="4 5">
    <name type="scientific">Enterococcus faecalis</name>
    <name type="common">Streptococcus faecalis</name>
    <dbReference type="NCBI Taxonomy" id="1351"/>
    <lineage>
        <taxon>Bacteria</taxon>
        <taxon>Bacillati</taxon>
        <taxon>Bacillota</taxon>
        <taxon>Bacilli</taxon>
        <taxon>Lactobacillales</taxon>
        <taxon>Enterococcaceae</taxon>
        <taxon>Enterococcus</taxon>
    </lineage>
</organism>
<dbReference type="Gene3D" id="2.40.37.10">
    <property type="entry name" value="Lyase, Ornithine Decarboxylase, Chain A, domain 1"/>
    <property type="match status" value="1"/>
</dbReference>
<feature type="domain" description="Orn/DAP/Arg decarboxylase 2 N-terminal" evidence="3">
    <location>
        <begin position="38"/>
        <end position="149"/>
    </location>
</feature>
<evidence type="ECO:0000313" key="5">
    <source>
        <dbReference type="Proteomes" id="UP000305511"/>
    </source>
</evidence>
<keyword evidence="2" id="KW-0663">Pyridoxal phosphate</keyword>
<gene>
    <name evidence="4" type="ORF">EY666_20310</name>
</gene>
<name>A0A4U3JYI1_ENTFL</name>
<dbReference type="SUPFAM" id="SSF51419">
    <property type="entry name" value="PLP-binding barrel"/>
    <property type="match status" value="1"/>
</dbReference>
<dbReference type="InterPro" id="IPR022644">
    <property type="entry name" value="De-COase2_N"/>
</dbReference>
<protein>
    <submittedName>
        <fullName evidence="4">Diaminopimelate decarboxylase</fullName>
    </submittedName>
</protein>
<comment type="caution">
    <text evidence="4">The sequence shown here is derived from an EMBL/GenBank/DDBJ whole genome shotgun (WGS) entry which is preliminary data.</text>
</comment>
<evidence type="ECO:0000259" key="3">
    <source>
        <dbReference type="Pfam" id="PF02784"/>
    </source>
</evidence>
<dbReference type="Proteomes" id="UP000305511">
    <property type="component" value="Unassembled WGS sequence"/>
</dbReference>
<evidence type="ECO:0000313" key="4">
    <source>
        <dbReference type="EMBL" id="TKK53680.1"/>
    </source>
</evidence>
<dbReference type="PANTHER" id="PTHR43727">
    <property type="entry name" value="DIAMINOPIMELATE DECARBOXYLASE"/>
    <property type="match status" value="1"/>
</dbReference>
<dbReference type="InterPro" id="IPR009006">
    <property type="entry name" value="Ala_racemase/Decarboxylase_C"/>
</dbReference>
<sequence>MLFGTAKMNRENHLEIGGCDTVKLAQKFGTPLFVYDVAHIRAQARGFKQTLNQLGIKNKVVYASKAFSCLAIYQVLKEEDIACDVVSGGELFTALKGGMEPAEIEFHGNNKTPEELRYALDNKIGTIVIDNFYEIDLLEELLATRNQTQKVLFR</sequence>
<evidence type="ECO:0000256" key="1">
    <source>
        <dbReference type="ARBA" id="ARBA00001933"/>
    </source>
</evidence>
<dbReference type="EMBL" id="SIYF01000853">
    <property type="protein sequence ID" value="TKK53680.1"/>
    <property type="molecule type" value="Genomic_DNA"/>
</dbReference>
<comment type="cofactor">
    <cofactor evidence="1">
        <name>pyridoxal 5'-phosphate</name>
        <dbReference type="ChEBI" id="CHEBI:597326"/>
    </cofactor>
</comment>
<evidence type="ECO:0000256" key="2">
    <source>
        <dbReference type="ARBA" id="ARBA00022898"/>
    </source>
</evidence>
<feature type="non-terminal residue" evidence="4">
    <location>
        <position position="154"/>
    </location>
</feature>
<accession>A0A4U3JYI1</accession>
<dbReference type="PANTHER" id="PTHR43727:SF2">
    <property type="entry name" value="GROUP IV DECARBOXYLASE"/>
    <property type="match status" value="1"/>
</dbReference>
<dbReference type="Gene3D" id="3.20.20.10">
    <property type="entry name" value="Alanine racemase"/>
    <property type="match status" value="1"/>
</dbReference>